<keyword evidence="9" id="KW-1185">Reference proteome</keyword>
<dbReference type="NCBIfam" id="TIGR01280">
    <property type="entry name" value="xseB"/>
    <property type="match status" value="1"/>
</dbReference>
<comment type="caution">
    <text evidence="8">The sequence shown here is derived from an EMBL/GenBank/DDBJ whole genome shotgun (WGS) entry which is preliminary data.</text>
</comment>
<comment type="subunit">
    <text evidence="6">Heterooligomer composed of large and small subunits.</text>
</comment>
<comment type="subcellular location">
    <subcellularLocation>
        <location evidence="6">Cytoplasm</location>
    </subcellularLocation>
</comment>
<dbReference type="PANTHER" id="PTHR34137">
    <property type="entry name" value="EXODEOXYRIBONUCLEASE 7 SMALL SUBUNIT"/>
    <property type="match status" value="1"/>
</dbReference>
<dbReference type="RefSeq" id="WP_168722115.1">
    <property type="nucleotide sequence ID" value="NZ_JAAXPN010000005.1"/>
</dbReference>
<dbReference type="SUPFAM" id="SSF116842">
    <property type="entry name" value="XseB-like"/>
    <property type="match status" value="1"/>
</dbReference>
<dbReference type="EMBL" id="JAAXPN010000005">
    <property type="protein sequence ID" value="NKZ24321.1"/>
    <property type="molecule type" value="Genomic_DNA"/>
</dbReference>
<feature type="coiled-coil region" evidence="7">
    <location>
        <begin position="6"/>
        <end position="64"/>
    </location>
</feature>
<comment type="function">
    <text evidence="6">Bidirectionally degrades single-stranded DNA into large acid-insoluble oligonucleotides, which are then degraded further into small acid-soluble oligonucleotides.</text>
</comment>
<dbReference type="GO" id="GO:0006308">
    <property type="term" value="P:DNA catabolic process"/>
    <property type="evidence" value="ECO:0007669"/>
    <property type="project" value="UniProtKB-UniRule"/>
</dbReference>
<evidence type="ECO:0000313" key="9">
    <source>
        <dbReference type="Proteomes" id="UP000549765"/>
    </source>
</evidence>
<dbReference type="Gene3D" id="1.10.287.1040">
    <property type="entry name" value="Exonuclease VII, small subunit"/>
    <property type="match status" value="1"/>
</dbReference>
<evidence type="ECO:0000256" key="6">
    <source>
        <dbReference type="HAMAP-Rule" id="MF_00337"/>
    </source>
</evidence>
<dbReference type="Pfam" id="PF02609">
    <property type="entry name" value="Exonuc_VII_S"/>
    <property type="match status" value="1"/>
</dbReference>
<dbReference type="EC" id="3.1.11.6" evidence="6"/>
<keyword evidence="5 6" id="KW-0269">Exonuclease</keyword>
<dbReference type="AlphaFoldDB" id="A0A7X6S3K8"/>
<evidence type="ECO:0000256" key="3">
    <source>
        <dbReference type="ARBA" id="ARBA00022722"/>
    </source>
</evidence>
<dbReference type="GO" id="GO:0008855">
    <property type="term" value="F:exodeoxyribonuclease VII activity"/>
    <property type="evidence" value="ECO:0007669"/>
    <property type="project" value="UniProtKB-UniRule"/>
</dbReference>
<dbReference type="Proteomes" id="UP000549765">
    <property type="component" value="Unassembled WGS sequence"/>
</dbReference>
<keyword evidence="7" id="KW-0175">Coiled coil</keyword>
<comment type="similarity">
    <text evidence="1 6">Belongs to the XseB family.</text>
</comment>
<dbReference type="PANTHER" id="PTHR34137:SF1">
    <property type="entry name" value="EXODEOXYRIBONUCLEASE 7 SMALL SUBUNIT"/>
    <property type="match status" value="1"/>
</dbReference>
<comment type="catalytic activity">
    <reaction evidence="6">
        <text>Exonucleolytic cleavage in either 5'- to 3'- or 3'- to 5'-direction to yield nucleoside 5'-phosphates.</text>
        <dbReference type="EC" id="3.1.11.6"/>
    </reaction>
</comment>
<protein>
    <recommendedName>
        <fullName evidence="6">Exodeoxyribonuclease 7 small subunit</fullName>
        <ecNumber evidence="6">3.1.11.6</ecNumber>
    </recommendedName>
    <alternativeName>
        <fullName evidence="6">Exodeoxyribonuclease VII small subunit</fullName>
        <shortName evidence="6">Exonuclease VII small subunit</shortName>
    </alternativeName>
</protein>
<evidence type="ECO:0000256" key="4">
    <source>
        <dbReference type="ARBA" id="ARBA00022801"/>
    </source>
</evidence>
<gene>
    <name evidence="6" type="primary">xseB</name>
    <name evidence="8" type="ORF">HF964_05835</name>
</gene>
<evidence type="ECO:0000256" key="7">
    <source>
        <dbReference type="SAM" id="Coils"/>
    </source>
</evidence>
<sequence length="77" mass="8513">MATNDKKTFEENLTDLEAIVARLERGDVPLEEALNQFQAGIALSKDLQKTLTEAEKTLTKMINEQGQVVAFDTSDAN</sequence>
<dbReference type="InterPro" id="IPR037004">
    <property type="entry name" value="Exonuc_VII_ssu_sf"/>
</dbReference>
<accession>A0A7X6S3K8</accession>
<dbReference type="GO" id="GO:0009318">
    <property type="term" value="C:exodeoxyribonuclease VII complex"/>
    <property type="evidence" value="ECO:0007669"/>
    <property type="project" value="UniProtKB-UniRule"/>
</dbReference>
<keyword evidence="3 6" id="KW-0540">Nuclease</keyword>
<evidence type="ECO:0000256" key="1">
    <source>
        <dbReference type="ARBA" id="ARBA00009998"/>
    </source>
</evidence>
<dbReference type="NCBIfam" id="NF002138">
    <property type="entry name" value="PRK00977.1-2"/>
    <property type="match status" value="1"/>
</dbReference>
<proteinExistence type="inferred from homology"/>
<reference evidence="8 9" key="1">
    <citation type="submission" date="2020-04" db="EMBL/GenBank/DDBJ databases">
        <title>MicrobeNet Type strains.</title>
        <authorList>
            <person name="Nicholson A.C."/>
        </authorList>
    </citation>
    <scope>NUCLEOTIDE SEQUENCE [LARGE SCALE GENOMIC DNA]</scope>
    <source>
        <strain evidence="8 9">CCUG 61472</strain>
    </source>
</reference>
<dbReference type="PIRSF" id="PIRSF006488">
    <property type="entry name" value="Exonuc_VII_S"/>
    <property type="match status" value="1"/>
</dbReference>
<dbReference type="InterPro" id="IPR003761">
    <property type="entry name" value="Exonuc_VII_S"/>
</dbReference>
<dbReference type="GO" id="GO:0005829">
    <property type="term" value="C:cytosol"/>
    <property type="evidence" value="ECO:0007669"/>
    <property type="project" value="TreeGrafter"/>
</dbReference>
<keyword evidence="2 6" id="KW-0963">Cytoplasm</keyword>
<name>A0A7X6S3K8_9LACO</name>
<keyword evidence="4 6" id="KW-0378">Hydrolase</keyword>
<organism evidence="8 9">
    <name type="scientific">Periweissella fabalis</name>
    <dbReference type="NCBI Taxonomy" id="1070421"/>
    <lineage>
        <taxon>Bacteria</taxon>
        <taxon>Bacillati</taxon>
        <taxon>Bacillota</taxon>
        <taxon>Bacilli</taxon>
        <taxon>Lactobacillales</taxon>
        <taxon>Lactobacillaceae</taxon>
        <taxon>Periweissella</taxon>
    </lineage>
</organism>
<dbReference type="HAMAP" id="MF_00337">
    <property type="entry name" value="Exonuc_7_S"/>
    <property type="match status" value="1"/>
</dbReference>
<evidence type="ECO:0000256" key="2">
    <source>
        <dbReference type="ARBA" id="ARBA00022490"/>
    </source>
</evidence>
<evidence type="ECO:0000313" key="8">
    <source>
        <dbReference type="EMBL" id="NKZ24321.1"/>
    </source>
</evidence>
<evidence type="ECO:0000256" key="5">
    <source>
        <dbReference type="ARBA" id="ARBA00022839"/>
    </source>
</evidence>